<evidence type="ECO:0000256" key="4">
    <source>
        <dbReference type="ARBA" id="ARBA00022553"/>
    </source>
</evidence>
<evidence type="ECO:0000256" key="1">
    <source>
        <dbReference type="ARBA" id="ARBA00000085"/>
    </source>
</evidence>
<evidence type="ECO:0000259" key="11">
    <source>
        <dbReference type="PROSITE" id="PS50109"/>
    </source>
</evidence>
<name>A0A1M7Y901_9BACT</name>
<keyword evidence="8" id="KW-0067">ATP-binding</keyword>
<evidence type="ECO:0000256" key="5">
    <source>
        <dbReference type="ARBA" id="ARBA00022679"/>
    </source>
</evidence>
<dbReference type="PANTHER" id="PTHR43065:SF46">
    <property type="entry name" value="C4-DICARBOXYLATE TRANSPORT SENSOR PROTEIN DCTB"/>
    <property type="match status" value="1"/>
</dbReference>
<dbReference type="PROSITE" id="PS50885">
    <property type="entry name" value="HAMP"/>
    <property type="match status" value="1"/>
</dbReference>
<keyword evidence="10" id="KW-0812">Transmembrane</keyword>
<keyword evidence="6" id="KW-0547">Nucleotide-binding</keyword>
<dbReference type="Pfam" id="PF00512">
    <property type="entry name" value="HisKA"/>
    <property type="match status" value="1"/>
</dbReference>
<dbReference type="SMART" id="SM00387">
    <property type="entry name" value="HATPase_c"/>
    <property type="match status" value="1"/>
</dbReference>
<dbReference type="PANTHER" id="PTHR43065">
    <property type="entry name" value="SENSOR HISTIDINE KINASE"/>
    <property type="match status" value="1"/>
</dbReference>
<keyword evidence="7" id="KW-0418">Kinase</keyword>
<dbReference type="Gene3D" id="3.30.565.10">
    <property type="entry name" value="Histidine kinase-like ATPase, C-terminal domain"/>
    <property type="match status" value="1"/>
</dbReference>
<dbReference type="CDD" id="cd06225">
    <property type="entry name" value="HAMP"/>
    <property type="match status" value="1"/>
</dbReference>
<evidence type="ECO:0000256" key="10">
    <source>
        <dbReference type="SAM" id="Phobius"/>
    </source>
</evidence>
<dbReference type="AlphaFoldDB" id="A0A1M7Y901"/>
<dbReference type="OrthoDB" id="224978at2"/>
<evidence type="ECO:0000256" key="9">
    <source>
        <dbReference type="ARBA" id="ARBA00023012"/>
    </source>
</evidence>
<evidence type="ECO:0000256" key="2">
    <source>
        <dbReference type="ARBA" id="ARBA00004370"/>
    </source>
</evidence>
<accession>A0A1M7Y901</accession>
<dbReference type="Proteomes" id="UP000184603">
    <property type="component" value="Unassembled WGS sequence"/>
</dbReference>
<feature type="transmembrane region" description="Helical" evidence="10">
    <location>
        <begin position="12"/>
        <end position="30"/>
    </location>
</feature>
<dbReference type="EMBL" id="FRFE01000012">
    <property type="protein sequence ID" value="SHO49114.1"/>
    <property type="molecule type" value="Genomic_DNA"/>
</dbReference>
<dbReference type="SUPFAM" id="SSF158472">
    <property type="entry name" value="HAMP domain-like"/>
    <property type="match status" value="1"/>
</dbReference>
<keyword evidence="14" id="KW-1185">Reference proteome</keyword>
<dbReference type="InterPro" id="IPR005467">
    <property type="entry name" value="His_kinase_dom"/>
</dbReference>
<dbReference type="InterPro" id="IPR036097">
    <property type="entry name" value="HisK_dim/P_sf"/>
</dbReference>
<comment type="catalytic activity">
    <reaction evidence="1">
        <text>ATP + protein L-histidine = ADP + protein N-phospho-L-histidine.</text>
        <dbReference type="EC" id="2.7.13.3"/>
    </reaction>
</comment>
<keyword evidence="10" id="KW-1133">Transmembrane helix</keyword>
<dbReference type="GO" id="GO:0000155">
    <property type="term" value="F:phosphorelay sensor kinase activity"/>
    <property type="evidence" value="ECO:0007669"/>
    <property type="project" value="InterPro"/>
</dbReference>
<feature type="domain" description="Histidine kinase" evidence="11">
    <location>
        <begin position="267"/>
        <end position="478"/>
    </location>
</feature>
<feature type="domain" description="HAMP" evidence="12">
    <location>
        <begin position="198"/>
        <end position="250"/>
    </location>
</feature>
<keyword evidence="10" id="KW-0472">Membrane</keyword>
<dbReference type="RefSeq" id="WP_073613983.1">
    <property type="nucleotide sequence ID" value="NZ_FRFE01000012.1"/>
</dbReference>
<feature type="transmembrane region" description="Helical" evidence="10">
    <location>
        <begin position="178"/>
        <end position="201"/>
    </location>
</feature>
<dbReference type="InterPro" id="IPR036890">
    <property type="entry name" value="HATPase_C_sf"/>
</dbReference>
<evidence type="ECO:0000256" key="6">
    <source>
        <dbReference type="ARBA" id="ARBA00022741"/>
    </source>
</evidence>
<dbReference type="Pfam" id="PF00672">
    <property type="entry name" value="HAMP"/>
    <property type="match status" value="1"/>
</dbReference>
<dbReference type="EC" id="2.7.13.3" evidence="3"/>
<evidence type="ECO:0000259" key="12">
    <source>
        <dbReference type="PROSITE" id="PS50885"/>
    </source>
</evidence>
<dbReference type="InterPro" id="IPR004358">
    <property type="entry name" value="Sig_transdc_His_kin-like_C"/>
</dbReference>
<organism evidence="13 14">
    <name type="scientific">Desulfopila aestuarii DSM 18488</name>
    <dbReference type="NCBI Taxonomy" id="1121416"/>
    <lineage>
        <taxon>Bacteria</taxon>
        <taxon>Pseudomonadati</taxon>
        <taxon>Thermodesulfobacteriota</taxon>
        <taxon>Desulfobulbia</taxon>
        <taxon>Desulfobulbales</taxon>
        <taxon>Desulfocapsaceae</taxon>
        <taxon>Desulfopila</taxon>
    </lineage>
</organism>
<protein>
    <recommendedName>
        <fullName evidence="3">histidine kinase</fullName>
        <ecNumber evidence="3">2.7.13.3</ecNumber>
    </recommendedName>
</protein>
<evidence type="ECO:0000313" key="13">
    <source>
        <dbReference type="EMBL" id="SHO49114.1"/>
    </source>
</evidence>
<dbReference type="SUPFAM" id="SSF55874">
    <property type="entry name" value="ATPase domain of HSP90 chaperone/DNA topoisomerase II/histidine kinase"/>
    <property type="match status" value="1"/>
</dbReference>
<reference evidence="13 14" key="1">
    <citation type="submission" date="2016-12" db="EMBL/GenBank/DDBJ databases">
        <authorList>
            <person name="Song W.-J."/>
            <person name="Kurnit D.M."/>
        </authorList>
    </citation>
    <scope>NUCLEOTIDE SEQUENCE [LARGE SCALE GENOMIC DNA]</scope>
    <source>
        <strain evidence="13 14">DSM 18488</strain>
    </source>
</reference>
<comment type="subcellular location">
    <subcellularLocation>
        <location evidence="2">Membrane</location>
    </subcellularLocation>
</comment>
<dbReference type="InterPro" id="IPR003660">
    <property type="entry name" value="HAMP_dom"/>
</dbReference>
<sequence>MTIIPPLGVRKKILIILVCYIAGILGMSVVSQEDIFTAKEKLEVVELAYSLNTIILEVRRYEKNFLLYGTEEALTENQQQLDKALETVDIINARVATLKVHPMLIGLKAALLAYQQDVLLMANMFHDHGQRIHSEQDHNELEEKLRQEGQDMTERSKELVSFEHLQILAILNALVEQLLLWSLVAIAVGIFIPLVMSINIFRPLGIIKKATEDIAVGQFRRIEVLNTRDEMQQVMEAFNTMVGELERRQDQLVQSQKLSSIGTLTAGIAHQLNNPLNNISTSCQIATTEFDSGDTELVRRMLNNIEQETYRARDVVQGLLEFSRTREFSLRPASLQETVARAVKLVRSQVPAPVAITVDIPDNLIVPMDVQRLQEVLLNMLINASQAIVGEGSITISAEVDDVAEEAIVIVRDTGSGIPEEIKDRLFDPFYTTKEEGQGTGLGLSIAYGIIQKHNGRITVESSPGEGAAFHIHLPLSAVSNG</sequence>
<dbReference type="CDD" id="cd00082">
    <property type="entry name" value="HisKA"/>
    <property type="match status" value="1"/>
</dbReference>
<keyword evidence="4" id="KW-0597">Phosphoprotein</keyword>
<dbReference type="Gene3D" id="1.10.287.130">
    <property type="match status" value="1"/>
</dbReference>
<proteinExistence type="predicted"/>
<dbReference type="GO" id="GO:0005524">
    <property type="term" value="F:ATP binding"/>
    <property type="evidence" value="ECO:0007669"/>
    <property type="project" value="UniProtKB-KW"/>
</dbReference>
<evidence type="ECO:0000313" key="14">
    <source>
        <dbReference type="Proteomes" id="UP000184603"/>
    </source>
</evidence>
<evidence type="ECO:0000256" key="8">
    <source>
        <dbReference type="ARBA" id="ARBA00022840"/>
    </source>
</evidence>
<keyword evidence="5" id="KW-0808">Transferase</keyword>
<dbReference type="SMART" id="SM00304">
    <property type="entry name" value="HAMP"/>
    <property type="match status" value="1"/>
</dbReference>
<gene>
    <name evidence="13" type="ORF">SAMN02745220_02703</name>
</gene>
<dbReference type="Gene3D" id="6.10.340.10">
    <property type="match status" value="1"/>
</dbReference>
<dbReference type="InterPro" id="IPR003661">
    <property type="entry name" value="HisK_dim/P_dom"/>
</dbReference>
<dbReference type="PRINTS" id="PR00344">
    <property type="entry name" value="BCTRLSENSOR"/>
</dbReference>
<dbReference type="SMART" id="SM00388">
    <property type="entry name" value="HisKA"/>
    <property type="match status" value="1"/>
</dbReference>
<dbReference type="Pfam" id="PF02518">
    <property type="entry name" value="HATPase_c"/>
    <property type="match status" value="1"/>
</dbReference>
<evidence type="ECO:0000256" key="3">
    <source>
        <dbReference type="ARBA" id="ARBA00012438"/>
    </source>
</evidence>
<dbReference type="PROSITE" id="PS50109">
    <property type="entry name" value="HIS_KIN"/>
    <property type="match status" value="1"/>
</dbReference>
<dbReference type="SUPFAM" id="SSF47384">
    <property type="entry name" value="Homodimeric domain of signal transducing histidine kinase"/>
    <property type="match status" value="1"/>
</dbReference>
<dbReference type="GO" id="GO:0016020">
    <property type="term" value="C:membrane"/>
    <property type="evidence" value="ECO:0007669"/>
    <property type="project" value="UniProtKB-SubCell"/>
</dbReference>
<dbReference type="InterPro" id="IPR003594">
    <property type="entry name" value="HATPase_dom"/>
</dbReference>
<keyword evidence="9" id="KW-0902">Two-component regulatory system</keyword>
<dbReference type="STRING" id="1121416.SAMN02745220_02703"/>
<evidence type="ECO:0000256" key="7">
    <source>
        <dbReference type="ARBA" id="ARBA00022777"/>
    </source>
</evidence>